<dbReference type="OrthoDB" id="3436275at2"/>
<gene>
    <name evidence="2" type="ORF">CLV63_113141</name>
</gene>
<dbReference type="EMBL" id="PYGA01000013">
    <property type="protein sequence ID" value="PSK95978.1"/>
    <property type="molecule type" value="Genomic_DNA"/>
</dbReference>
<dbReference type="RefSeq" id="WP_106584421.1">
    <property type="nucleotide sequence ID" value="NZ_PYGA01000013.1"/>
</dbReference>
<protein>
    <recommendedName>
        <fullName evidence="1">DUF6879 domain-containing protein</fullName>
    </recommendedName>
</protein>
<feature type="domain" description="DUF6879" evidence="1">
    <location>
        <begin position="26"/>
        <end position="189"/>
    </location>
</feature>
<evidence type="ECO:0000313" key="2">
    <source>
        <dbReference type="EMBL" id="PSK95978.1"/>
    </source>
</evidence>
<reference evidence="2 3" key="1">
    <citation type="submission" date="2018-03" db="EMBL/GenBank/DDBJ databases">
        <title>Genomic Encyclopedia of Archaeal and Bacterial Type Strains, Phase II (KMG-II): from individual species to whole genera.</title>
        <authorList>
            <person name="Goeker M."/>
        </authorList>
    </citation>
    <scope>NUCLEOTIDE SEQUENCE [LARGE SCALE GENOMIC DNA]</scope>
    <source>
        <strain evidence="2 3">DSM 45312</strain>
    </source>
</reference>
<evidence type="ECO:0000313" key="3">
    <source>
        <dbReference type="Proteomes" id="UP000240542"/>
    </source>
</evidence>
<accession>A0A2P8DFI4</accession>
<comment type="caution">
    <text evidence="2">The sequence shown here is derived from an EMBL/GenBank/DDBJ whole genome shotgun (WGS) entry which is preliminary data.</text>
</comment>
<dbReference type="Pfam" id="PF21806">
    <property type="entry name" value="DUF6879"/>
    <property type="match status" value="1"/>
</dbReference>
<keyword evidence="3" id="KW-1185">Reference proteome</keyword>
<proteinExistence type="predicted"/>
<name>A0A2P8DFI4_9ACTN</name>
<organism evidence="2 3">
    <name type="scientific">Murinocardiopsis flavida</name>
    <dbReference type="NCBI Taxonomy" id="645275"/>
    <lineage>
        <taxon>Bacteria</taxon>
        <taxon>Bacillati</taxon>
        <taxon>Actinomycetota</taxon>
        <taxon>Actinomycetes</taxon>
        <taxon>Streptosporangiales</taxon>
        <taxon>Nocardiopsidaceae</taxon>
        <taxon>Murinocardiopsis</taxon>
    </lineage>
</organism>
<dbReference type="InterPro" id="IPR049244">
    <property type="entry name" value="DUF6879"/>
</dbReference>
<dbReference type="Proteomes" id="UP000240542">
    <property type="component" value="Unassembled WGS sequence"/>
</dbReference>
<sequence length="203" mass="23061">MLERVSELPATLLERDAYLADYWREYGQVNGVFWKLERGQTFREPGDASWEAFAAGDWGRALELNAADRVEAEAMAAKDRETGVETRRIRVVEKPVSPYLQWEMQFLRLLAEAGQTLRVLRVPDVVHLERHRPLPEIVILGDRVLYMVRYDTTGTACGAWRIDAPDVITECIAELADLFATGEPLLDFFHREIAPLPPPPASV</sequence>
<evidence type="ECO:0000259" key="1">
    <source>
        <dbReference type="Pfam" id="PF21806"/>
    </source>
</evidence>
<dbReference type="AlphaFoldDB" id="A0A2P8DFI4"/>